<comment type="caution">
    <text evidence="1">The sequence shown here is derived from an EMBL/GenBank/DDBJ whole genome shotgun (WGS) entry which is preliminary data.</text>
</comment>
<organism evidence="1 2">
    <name type="scientific">Glomus cerebriforme</name>
    <dbReference type="NCBI Taxonomy" id="658196"/>
    <lineage>
        <taxon>Eukaryota</taxon>
        <taxon>Fungi</taxon>
        <taxon>Fungi incertae sedis</taxon>
        <taxon>Mucoromycota</taxon>
        <taxon>Glomeromycotina</taxon>
        <taxon>Glomeromycetes</taxon>
        <taxon>Glomerales</taxon>
        <taxon>Glomeraceae</taxon>
        <taxon>Glomus</taxon>
    </lineage>
</organism>
<sequence length="214" mass="24685">MDVKLNNGVHYSLQDIVCLPWTFHSQIVFEKMVTGQEQITYLATCQKQLAEIIMSMELIEDNRSRTIKIRTNTGNEMPNDDKKWQLISNIKSENDAGTSLGFKYCLESRKLQDLQTSFGKLFRIGALGGITWTMEILAKAKACQLILAHNNLIPEKSVSDDDQGSLSKMSEFVKDDVPKLGRKNNFMVVDTFDERVRRQLHTLILRNYRFLKYK</sequence>
<dbReference type="Proteomes" id="UP000265703">
    <property type="component" value="Unassembled WGS sequence"/>
</dbReference>
<protein>
    <submittedName>
        <fullName evidence="1">Uncharacterized protein</fullName>
    </submittedName>
</protein>
<keyword evidence="2" id="KW-1185">Reference proteome</keyword>
<dbReference type="AlphaFoldDB" id="A0A397SR15"/>
<accession>A0A397SR15</accession>
<name>A0A397SR15_9GLOM</name>
<proteinExistence type="predicted"/>
<gene>
    <name evidence="1" type="ORF">C1645_740894</name>
</gene>
<reference evidence="1 2" key="1">
    <citation type="submission" date="2018-06" db="EMBL/GenBank/DDBJ databases">
        <title>Comparative genomics reveals the genomic features of Rhizophagus irregularis, R. cerebriforme, R. diaphanum and Gigaspora rosea, and their symbiotic lifestyle signature.</title>
        <authorList>
            <person name="Morin E."/>
            <person name="San Clemente H."/>
            <person name="Chen E.C.H."/>
            <person name="De La Providencia I."/>
            <person name="Hainaut M."/>
            <person name="Kuo A."/>
            <person name="Kohler A."/>
            <person name="Murat C."/>
            <person name="Tang N."/>
            <person name="Roy S."/>
            <person name="Loubradou J."/>
            <person name="Henrissat B."/>
            <person name="Grigoriev I.V."/>
            <person name="Corradi N."/>
            <person name="Roux C."/>
            <person name="Martin F.M."/>
        </authorList>
    </citation>
    <scope>NUCLEOTIDE SEQUENCE [LARGE SCALE GENOMIC DNA]</scope>
    <source>
        <strain evidence="1 2">DAOM 227022</strain>
    </source>
</reference>
<evidence type="ECO:0000313" key="1">
    <source>
        <dbReference type="EMBL" id="RIA86377.1"/>
    </source>
</evidence>
<evidence type="ECO:0000313" key="2">
    <source>
        <dbReference type="Proteomes" id="UP000265703"/>
    </source>
</evidence>
<dbReference type="EMBL" id="QKYT01000367">
    <property type="protein sequence ID" value="RIA86377.1"/>
    <property type="molecule type" value="Genomic_DNA"/>
</dbReference>